<dbReference type="PANTHER" id="PTHR36565">
    <property type="entry name" value="UPF0332 PROTEIN TM_1000"/>
    <property type="match status" value="1"/>
</dbReference>
<organism evidence="3 4">
    <name type="scientific">Bosea caraganae</name>
    <dbReference type="NCBI Taxonomy" id="2763117"/>
    <lineage>
        <taxon>Bacteria</taxon>
        <taxon>Pseudomonadati</taxon>
        <taxon>Pseudomonadota</taxon>
        <taxon>Alphaproteobacteria</taxon>
        <taxon>Hyphomicrobiales</taxon>
        <taxon>Boseaceae</taxon>
        <taxon>Bosea</taxon>
    </lineage>
</organism>
<evidence type="ECO:0000313" key="3">
    <source>
        <dbReference type="EMBL" id="RDJ22849.1"/>
    </source>
</evidence>
<keyword evidence="4" id="KW-1185">Reference proteome</keyword>
<dbReference type="InterPro" id="IPR052226">
    <property type="entry name" value="UPF0332_toxin"/>
</dbReference>
<evidence type="ECO:0000259" key="2">
    <source>
        <dbReference type="Pfam" id="PF05168"/>
    </source>
</evidence>
<gene>
    <name evidence="3" type="ORF">DWE98_16875</name>
</gene>
<dbReference type="PANTHER" id="PTHR36565:SF1">
    <property type="entry name" value="UPF0332 PROTEIN TM_1000"/>
    <property type="match status" value="1"/>
</dbReference>
<dbReference type="AlphaFoldDB" id="A0A370L3J3"/>
<dbReference type="Proteomes" id="UP000255207">
    <property type="component" value="Unassembled WGS sequence"/>
</dbReference>
<dbReference type="EMBL" id="QQTP01000009">
    <property type="protein sequence ID" value="RDJ22849.1"/>
    <property type="molecule type" value="Genomic_DNA"/>
</dbReference>
<evidence type="ECO:0000313" key="4">
    <source>
        <dbReference type="Proteomes" id="UP000255207"/>
    </source>
</evidence>
<sequence>MGVERRGRAVCRFAGRGQARCEAVGDVGMRPHLEKAGQSLRSAELLLSTGDLDGAVNRAYYACYDAARGVLEIVAGIDTRDVKTHAGLIRLFNLQIVKPRLMPLEIGRLIGREEQLRLFADYGEGVHERSEAELAVKQAVDFVGACIALARDKGTTP</sequence>
<comment type="caution">
    <text evidence="3">The sequence shown here is derived from an EMBL/GenBank/DDBJ whole genome shotgun (WGS) entry which is preliminary data.</text>
</comment>
<dbReference type="InterPro" id="IPR007842">
    <property type="entry name" value="HEPN_dom"/>
</dbReference>
<evidence type="ECO:0000256" key="1">
    <source>
        <dbReference type="ARBA" id="ARBA00038248"/>
    </source>
</evidence>
<reference evidence="4" key="1">
    <citation type="submission" date="2018-07" db="EMBL/GenBank/DDBJ databases">
        <authorList>
            <person name="Safronova V.I."/>
            <person name="Chirak E.R."/>
            <person name="Sazanova A.L."/>
        </authorList>
    </citation>
    <scope>NUCLEOTIDE SEQUENCE [LARGE SCALE GENOMIC DNA]</scope>
    <source>
        <strain evidence="4">RCAM04685</strain>
    </source>
</reference>
<protein>
    <submittedName>
        <fullName evidence="3">HEPN domain-containing protein</fullName>
    </submittedName>
</protein>
<dbReference type="Pfam" id="PF05168">
    <property type="entry name" value="HEPN"/>
    <property type="match status" value="1"/>
</dbReference>
<comment type="similarity">
    <text evidence="1">Belongs to the UPF0332 family.</text>
</comment>
<dbReference type="OrthoDB" id="8162648at2"/>
<proteinExistence type="inferred from homology"/>
<feature type="domain" description="HEPN" evidence="2">
    <location>
        <begin position="32"/>
        <end position="143"/>
    </location>
</feature>
<name>A0A370L3J3_9HYPH</name>
<dbReference type="Gene3D" id="1.20.120.330">
    <property type="entry name" value="Nucleotidyltransferases domain 2"/>
    <property type="match status" value="1"/>
</dbReference>
<accession>A0A370L3J3</accession>